<organism evidence="1">
    <name type="scientific">Chrysotila carterae</name>
    <name type="common">Marine alga</name>
    <name type="synonym">Syracosphaera carterae</name>
    <dbReference type="NCBI Taxonomy" id="13221"/>
    <lineage>
        <taxon>Eukaryota</taxon>
        <taxon>Haptista</taxon>
        <taxon>Haptophyta</taxon>
        <taxon>Prymnesiophyceae</taxon>
        <taxon>Isochrysidales</taxon>
        <taxon>Isochrysidaceae</taxon>
        <taxon>Chrysotila</taxon>
    </lineage>
</organism>
<dbReference type="PANTHER" id="PTHR28106:SF1">
    <property type="entry name" value="MITOCHONDRIAL ATPASE COMPLEX SUBUNIT ATP10"/>
    <property type="match status" value="1"/>
</dbReference>
<proteinExistence type="predicted"/>
<dbReference type="AlphaFoldDB" id="A0A7S4B1J0"/>
<gene>
    <name evidence="1" type="ORF">PCAR00345_LOCUS3415</name>
</gene>
<reference evidence="1" key="1">
    <citation type="submission" date="2021-01" db="EMBL/GenBank/DDBJ databases">
        <authorList>
            <person name="Corre E."/>
            <person name="Pelletier E."/>
            <person name="Niang G."/>
            <person name="Scheremetjew M."/>
            <person name="Finn R."/>
            <person name="Kale V."/>
            <person name="Holt S."/>
            <person name="Cochrane G."/>
            <person name="Meng A."/>
            <person name="Brown T."/>
            <person name="Cohen L."/>
        </authorList>
    </citation>
    <scope>NUCLEOTIDE SEQUENCE</scope>
    <source>
        <strain evidence="1">CCMP645</strain>
    </source>
</reference>
<protein>
    <submittedName>
        <fullName evidence="1">Uncharacterized protein</fullName>
    </submittedName>
</protein>
<evidence type="ECO:0000313" key="1">
    <source>
        <dbReference type="EMBL" id="CAE0750830.1"/>
    </source>
</evidence>
<dbReference type="InterPro" id="IPR007849">
    <property type="entry name" value="ATP10"/>
</dbReference>
<dbReference type="GO" id="GO:0033615">
    <property type="term" value="P:mitochondrial proton-transporting ATP synthase complex assembly"/>
    <property type="evidence" value="ECO:0007669"/>
    <property type="project" value="TreeGrafter"/>
</dbReference>
<accession>A0A7S4B1J0</accession>
<sequence length="161" mass="18603">MSLKGEKVHLSAEKHFKDKVTLVSCIGSRFSQRMVDAWLNGMMSADIPETDRPSQVVWLNFAEGPLFYIGIFRRMLLISARYQFSTEKQACTLYHFGNSLQVRQRLGMTNRYLGYVCAVDSQGIVRWHVHAMDPPEQEELAALGKLIREMHSKQKRKQLKI</sequence>
<name>A0A7S4B1J0_CHRCT</name>
<dbReference type="GO" id="GO:0005743">
    <property type="term" value="C:mitochondrial inner membrane"/>
    <property type="evidence" value="ECO:0007669"/>
    <property type="project" value="TreeGrafter"/>
</dbReference>
<dbReference type="Pfam" id="PF05176">
    <property type="entry name" value="ATP-synt_10"/>
    <property type="match status" value="1"/>
</dbReference>
<dbReference type="PANTHER" id="PTHR28106">
    <property type="entry name" value="MITOCHONDRIAL ATPASE COMPLEX SUBUNIT ATP10"/>
    <property type="match status" value="1"/>
</dbReference>
<dbReference type="EMBL" id="HBIZ01005974">
    <property type="protein sequence ID" value="CAE0750830.1"/>
    <property type="molecule type" value="Transcribed_RNA"/>
</dbReference>